<evidence type="ECO:0000313" key="6">
    <source>
        <dbReference type="Proteomes" id="UP000027190"/>
    </source>
</evidence>
<comment type="similarity">
    <text evidence="1">Belongs to the Gfo/Idh/MocA family.</text>
</comment>
<dbReference type="InterPro" id="IPR036291">
    <property type="entry name" value="NAD(P)-bd_dom_sf"/>
</dbReference>
<dbReference type="InterPro" id="IPR000683">
    <property type="entry name" value="Gfo/Idh/MocA-like_OxRdtase_N"/>
</dbReference>
<proteinExistence type="inferred from homology"/>
<evidence type="ECO:0000259" key="4">
    <source>
        <dbReference type="Pfam" id="PF22725"/>
    </source>
</evidence>
<gene>
    <name evidence="5" type="ORF">HY30_03205</name>
</gene>
<dbReference type="Proteomes" id="UP000027190">
    <property type="component" value="Unassembled WGS sequence"/>
</dbReference>
<dbReference type="InterPro" id="IPR055170">
    <property type="entry name" value="GFO_IDH_MocA-like_dom"/>
</dbReference>
<comment type="caution">
    <text evidence="5">The sequence shown here is derived from an EMBL/GenBank/DDBJ whole genome shotgun (WGS) entry which is preliminary data.</text>
</comment>
<organism evidence="5 6">
    <name type="scientific">Hyphomonas chukchiensis</name>
    <dbReference type="NCBI Taxonomy" id="1280947"/>
    <lineage>
        <taxon>Bacteria</taxon>
        <taxon>Pseudomonadati</taxon>
        <taxon>Pseudomonadota</taxon>
        <taxon>Alphaproteobacteria</taxon>
        <taxon>Hyphomonadales</taxon>
        <taxon>Hyphomonadaceae</taxon>
        <taxon>Hyphomonas</taxon>
    </lineage>
</organism>
<dbReference type="Pfam" id="PF22725">
    <property type="entry name" value="GFO_IDH_MocA_C3"/>
    <property type="match status" value="1"/>
</dbReference>
<sequence>MIRIGILGAAKIAPKAVIAPASARTDCEVIAMAARDADRARAYADEHGIPHVPDSYEDLLARDDIDLIYNALPPHRHADLTIAALEAGKAVLCEKPFAMNAVEAAQMVEASTRTGKPLIEAFHYRFHPAFQRVFDIVRSGQLGVVHRIEAAFDVTIPYRPGELRHTLTVGGGALMDLGCYPLHAVRTLIGAEPTVVSATAQCEHPGVDLKTVAEVTFPGGETASIHTSMAPDTPFNAWIRVVGSDGHLEITNPIHPHRGHSIATTIKGNTETFTVDGEATYDHQLAHVMDVMAGRTAPLTGGKDAVGNMTAIDAIYRAAGLNPRGF</sequence>
<keyword evidence="6" id="KW-1185">Reference proteome</keyword>
<dbReference type="SUPFAM" id="SSF55347">
    <property type="entry name" value="Glyceraldehyde-3-phosphate dehydrogenase-like, C-terminal domain"/>
    <property type="match status" value="1"/>
</dbReference>
<name>A0A062UJZ6_9PROT</name>
<dbReference type="Gene3D" id="3.30.360.10">
    <property type="entry name" value="Dihydrodipicolinate Reductase, domain 2"/>
    <property type="match status" value="1"/>
</dbReference>
<feature type="domain" description="Gfo/Idh/MocA-like oxidoreductase N-terminal" evidence="3">
    <location>
        <begin position="2"/>
        <end position="119"/>
    </location>
</feature>
<evidence type="ECO:0000256" key="2">
    <source>
        <dbReference type="ARBA" id="ARBA00023002"/>
    </source>
</evidence>
<evidence type="ECO:0008006" key="7">
    <source>
        <dbReference type="Google" id="ProtNLM"/>
    </source>
</evidence>
<accession>A0A062UJZ6</accession>
<dbReference type="PANTHER" id="PTHR22604">
    <property type="entry name" value="OXIDOREDUCTASES"/>
    <property type="match status" value="1"/>
</dbReference>
<dbReference type="EMBL" id="AWFG01000019">
    <property type="protein sequence ID" value="KCZ58757.1"/>
    <property type="molecule type" value="Genomic_DNA"/>
</dbReference>
<evidence type="ECO:0000259" key="3">
    <source>
        <dbReference type="Pfam" id="PF01408"/>
    </source>
</evidence>
<reference evidence="5 6" key="1">
    <citation type="journal article" date="2014" name="Antonie Van Leeuwenhoek">
        <title>Hyphomonas beringensis sp. nov. and Hyphomonas chukchiensis sp. nov., isolated from surface seawater of the Bering Sea and Chukchi Sea.</title>
        <authorList>
            <person name="Li C."/>
            <person name="Lai Q."/>
            <person name="Li G."/>
            <person name="Dong C."/>
            <person name="Wang J."/>
            <person name="Liao Y."/>
            <person name="Shao Z."/>
        </authorList>
    </citation>
    <scope>NUCLEOTIDE SEQUENCE [LARGE SCALE GENOMIC DNA]</scope>
    <source>
        <strain evidence="5 6">BH-BN04-4</strain>
    </source>
</reference>
<dbReference type="eggNOG" id="COG0673">
    <property type="taxonomic scope" value="Bacteria"/>
</dbReference>
<evidence type="ECO:0000256" key="1">
    <source>
        <dbReference type="ARBA" id="ARBA00010928"/>
    </source>
</evidence>
<dbReference type="PANTHER" id="PTHR22604:SF105">
    <property type="entry name" value="TRANS-1,2-DIHYDROBENZENE-1,2-DIOL DEHYDROGENASE"/>
    <property type="match status" value="1"/>
</dbReference>
<dbReference type="SUPFAM" id="SSF51735">
    <property type="entry name" value="NAD(P)-binding Rossmann-fold domains"/>
    <property type="match status" value="1"/>
</dbReference>
<dbReference type="AlphaFoldDB" id="A0A062UJZ6"/>
<dbReference type="Pfam" id="PF01408">
    <property type="entry name" value="GFO_IDH_MocA"/>
    <property type="match status" value="1"/>
</dbReference>
<dbReference type="GO" id="GO:0016491">
    <property type="term" value="F:oxidoreductase activity"/>
    <property type="evidence" value="ECO:0007669"/>
    <property type="project" value="UniProtKB-KW"/>
</dbReference>
<protein>
    <recommendedName>
        <fullName evidence="7">Gfo/Idh/MocA-like oxidoreductase N-terminal domain-containing protein</fullName>
    </recommendedName>
</protein>
<dbReference type="Gene3D" id="3.40.50.720">
    <property type="entry name" value="NAD(P)-binding Rossmann-like Domain"/>
    <property type="match status" value="1"/>
</dbReference>
<dbReference type="OrthoDB" id="9792935at2"/>
<dbReference type="STRING" id="1280947.HY30_03205"/>
<keyword evidence="2" id="KW-0560">Oxidoreductase</keyword>
<feature type="domain" description="GFO/IDH/MocA-like oxidoreductase" evidence="4">
    <location>
        <begin position="130"/>
        <end position="249"/>
    </location>
</feature>
<dbReference type="PATRIC" id="fig|1280947.3.peg.1515"/>
<dbReference type="InterPro" id="IPR050984">
    <property type="entry name" value="Gfo/Idh/MocA_domain"/>
</dbReference>
<dbReference type="RefSeq" id="WP_034738694.1">
    <property type="nucleotide sequence ID" value="NZ_AWFG01000019.1"/>
</dbReference>
<evidence type="ECO:0000313" key="5">
    <source>
        <dbReference type="EMBL" id="KCZ58757.1"/>
    </source>
</evidence>
<dbReference type="GO" id="GO:0000166">
    <property type="term" value="F:nucleotide binding"/>
    <property type="evidence" value="ECO:0007669"/>
    <property type="project" value="InterPro"/>
</dbReference>